<dbReference type="OrthoDB" id="9780518at2"/>
<accession>A0A2T4U7I5</accession>
<dbReference type="EMBL" id="PZJJ01000008">
    <property type="protein sequence ID" value="PTL39344.1"/>
    <property type="molecule type" value="Genomic_DNA"/>
</dbReference>
<dbReference type="InterPro" id="IPR019949">
    <property type="entry name" value="CmoO-like"/>
</dbReference>
<dbReference type="RefSeq" id="WP_107584506.1">
    <property type="nucleotide sequence ID" value="NZ_PZJJ01000008.1"/>
</dbReference>
<dbReference type="Gene3D" id="3.20.20.30">
    <property type="entry name" value="Luciferase-like domain"/>
    <property type="match status" value="1"/>
</dbReference>
<name>A0A2T4U7I5_9BACI</name>
<comment type="similarity">
    <text evidence="1">To bacterial alkanal monooxygenase alpha and beta chains.</text>
</comment>
<dbReference type="InterPro" id="IPR011251">
    <property type="entry name" value="Luciferase-like_dom"/>
</dbReference>
<keyword evidence="4" id="KW-1185">Reference proteome</keyword>
<evidence type="ECO:0000313" key="3">
    <source>
        <dbReference type="EMBL" id="PTL39344.1"/>
    </source>
</evidence>
<evidence type="ECO:0000313" key="4">
    <source>
        <dbReference type="Proteomes" id="UP000240509"/>
    </source>
</evidence>
<proteinExistence type="predicted"/>
<dbReference type="GO" id="GO:0005829">
    <property type="term" value="C:cytosol"/>
    <property type="evidence" value="ECO:0007669"/>
    <property type="project" value="TreeGrafter"/>
</dbReference>
<comment type="caution">
    <text evidence="3">The sequence shown here is derived from an EMBL/GenBank/DDBJ whole genome shotgun (WGS) entry which is preliminary data.</text>
</comment>
<dbReference type="FunFam" id="3.20.20.30:FF:000002">
    <property type="entry name" value="LLM class flavin-dependent oxidoreductase"/>
    <property type="match status" value="1"/>
</dbReference>
<dbReference type="PANTHER" id="PTHR30137:SF19">
    <property type="entry name" value="LUCIFERASE-LIKE MONOOXYGENASE"/>
    <property type="match status" value="1"/>
</dbReference>
<evidence type="ECO:0000259" key="2">
    <source>
        <dbReference type="Pfam" id="PF00296"/>
    </source>
</evidence>
<organism evidence="3 4">
    <name type="scientific">Alkalicoccus saliphilus</name>
    <dbReference type="NCBI Taxonomy" id="200989"/>
    <lineage>
        <taxon>Bacteria</taxon>
        <taxon>Bacillati</taxon>
        <taxon>Bacillota</taxon>
        <taxon>Bacilli</taxon>
        <taxon>Bacillales</taxon>
        <taxon>Bacillaceae</taxon>
        <taxon>Alkalicoccus</taxon>
    </lineage>
</organism>
<dbReference type="InterPro" id="IPR050766">
    <property type="entry name" value="Bact_Lucif_Oxidored"/>
</dbReference>
<gene>
    <name evidence="3" type="ORF">C6Y45_06950</name>
</gene>
<dbReference type="PANTHER" id="PTHR30137">
    <property type="entry name" value="LUCIFERASE-LIKE MONOOXYGENASE"/>
    <property type="match status" value="1"/>
</dbReference>
<reference evidence="3 4" key="1">
    <citation type="submission" date="2018-03" db="EMBL/GenBank/DDBJ databases">
        <title>Alkalicoccus saliphilus sp. nov., isolated from a mineral pool.</title>
        <authorList>
            <person name="Zhao B."/>
        </authorList>
    </citation>
    <scope>NUCLEOTIDE SEQUENCE [LARGE SCALE GENOMIC DNA]</scope>
    <source>
        <strain evidence="3 4">6AG</strain>
    </source>
</reference>
<protein>
    <submittedName>
        <fullName evidence="3">LLM class flavin-dependent oxidoreductase</fullName>
    </submittedName>
</protein>
<dbReference type="AlphaFoldDB" id="A0A2T4U7I5"/>
<dbReference type="GO" id="GO:0016705">
    <property type="term" value="F:oxidoreductase activity, acting on paired donors, with incorporation or reduction of molecular oxygen"/>
    <property type="evidence" value="ECO:0007669"/>
    <property type="project" value="InterPro"/>
</dbReference>
<dbReference type="InterPro" id="IPR036661">
    <property type="entry name" value="Luciferase-like_sf"/>
</dbReference>
<dbReference type="SUPFAM" id="SSF51679">
    <property type="entry name" value="Bacterial luciferase-like"/>
    <property type="match status" value="1"/>
</dbReference>
<dbReference type="NCBIfam" id="TIGR03558">
    <property type="entry name" value="oxido_grp_1"/>
    <property type="match status" value="1"/>
</dbReference>
<evidence type="ECO:0000256" key="1">
    <source>
        <dbReference type="ARBA" id="ARBA00007789"/>
    </source>
</evidence>
<feature type="domain" description="Luciferase-like" evidence="2">
    <location>
        <begin position="3"/>
        <end position="303"/>
    </location>
</feature>
<dbReference type="Pfam" id="PF00296">
    <property type="entry name" value="Bac_luciferase"/>
    <property type="match status" value="1"/>
</dbReference>
<sequence length="332" mass="36985">MEMKLSILDQTPAAEGMTASEALKHTTELARRAEEWGYHRYWVSEHHDSNSLAGTSPEILLAHLAAHTSRIRLGSGGVMLPHYSAFKIAENFHLLEALHPGRIDAGMGRAPGGMPRATLALSEGKPRRAERFPRQIDDLLRYLRFEKIPDYAYGEAVAGPVTNTIPPVWILGTSAGSAGLAAEKGLPYNFAHFINAEGGEEAVETYRKQFQPSEQLKEPWNMVTVFAVCADTDEEADYIASSLDLSLLSVEKGLGLKGTPSPEKASHYPYEEYDLARIRENRKRMIVGGPGQVKDRLEKFASAYQTDELMICTITFNPEDRLRSYELLKNMF</sequence>
<dbReference type="Proteomes" id="UP000240509">
    <property type="component" value="Unassembled WGS sequence"/>
</dbReference>